<dbReference type="STRING" id="105231.A0A1Y1HP11"/>
<evidence type="ECO:0000313" key="1">
    <source>
        <dbReference type="EMBL" id="GAQ78317.1"/>
    </source>
</evidence>
<keyword evidence="2" id="KW-1185">Reference proteome</keyword>
<accession>A0A1Y1HP11</accession>
<organism evidence="1 2">
    <name type="scientific">Klebsormidium nitens</name>
    <name type="common">Green alga</name>
    <name type="synonym">Ulothrix nitens</name>
    <dbReference type="NCBI Taxonomy" id="105231"/>
    <lineage>
        <taxon>Eukaryota</taxon>
        <taxon>Viridiplantae</taxon>
        <taxon>Streptophyta</taxon>
        <taxon>Klebsormidiophyceae</taxon>
        <taxon>Klebsormidiales</taxon>
        <taxon>Klebsormidiaceae</taxon>
        <taxon>Klebsormidium</taxon>
    </lineage>
</organism>
<dbReference type="AlphaFoldDB" id="A0A1Y1HP11"/>
<dbReference type="InterPro" id="IPR046345">
    <property type="entry name" value="TraB_PrgY-like"/>
</dbReference>
<dbReference type="InterPro" id="IPR002816">
    <property type="entry name" value="TraB/PrgY/GumN_fam"/>
</dbReference>
<evidence type="ECO:0000313" key="2">
    <source>
        <dbReference type="Proteomes" id="UP000054558"/>
    </source>
</evidence>
<name>A0A1Y1HP11_KLENI</name>
<dbReference type="Pfam" id="PF01963">
    <property type="entry name" value="TraB_PrgY_gumN"/>
    <property type="match status" value="1"/>
</dbReference>
<dbReference type="Proteomes" id="UP000054558">
    <property type="component" value="Unassembled WGS sequence"/>
</dbReference>
<protein>
    <recommendedName>
        <fullName evidence="3">TraB family protein</fullName>
    </recommendedName>
</protein>
<dbReference type="PANTHER" id="PTHR21530">
    <property type="entry name" value="PHEROMONE SHUTDOWN PROTEIN"/>
    <property type="match status" value="1"/>
</dbReference>
<reference evidence="1 2" key="1">
    <citation type="journal article" date="2014" name="Nat. Commun.">
        <title>Klebsormidium flaccidum genome reveals primary factors for plant terrestrial adaptation.</title>
        <authorList>
            <person name="Hori K."/>
            <person name="Maruyama F."/>
            <person name="Fujisawa T."/>
            <person name="Togashi T."/>
            <person name="Yamamoto N."/>
            <person name="Seo M."/>
            <person name="Sato S."/>
            <person name="Yamada T."/>
            <person name="Mori H."/>
            <person name="Tajima N."/>
            <person name="Moriyama T."/>
            <person name="Ikeuchi M."/>
            <person name="Watanabe M."/>
            <person name="Wada H."/>
            <person name="Kobayashi K."/>
            <person name="Saito M."/>
            <person name="Masuda T."/>
            <person name="Sasaki-Sekimoto Y."/>
            <person name="Mashiguchi K."/>
            <person name="Awai K."/>
            <person name="Shimojima M."/>
            <person name="Masuda S."/>
            <person name="Iwai M."/>
            <person name="Nobusawa T."/>
            <person name="Narise T."/>
            <person name="Kondo S."/>
            <person name="Saito H."/>
            <person name="Sato R."/>
            <person name="Murakawa M."/>
            <person name="Ihara Y."/>
            <person name="Oshima-Yamada Y."/>
            <person name="Ohtaka K."/>
            <person name="Satoh M."/>
            <person name="Sonobe K."/>
            <person name="Ishii M."/>
            <person name="Ohtani R."/>
            <person name="Kanamori-Sato M."/>
            <person name="Honoki R."/>
            <person name="Miyazaki D."/>
            <person name="Mochizuki H."/>
            <person name="Umetsu J."/>
            <person name="Higashi K."/>
            <person name="Shibata D."/>
            <person name="Kamiya Y."/>
            <person name="Sato N."/>
            <person name="Nakamura Y."/>
            <person name="Tabata S."/>
            <person name="Ida S."/>
            <person name="Kurokawa K."/>
            <person name="Ohta H."/>
        </authorList>
    </citation>
    <scope>NUCLEOTIDE SEQUENCE [LARGE SCALE GENOMIC DNA]</scope>
    <source>
        <strain evidence="1 2">NIES-2285</strain>
    </source>
</reference>
<gene>
    <name evidence="1" type="ORF">KFL_000110140</name>
</gene>
<evidence type="ECO:0008006" key="3">
    <source>
        <dbReference type="Google" id="ProtNLM"/>
    </source>
</evidence>
<proteinExistence type="predicted"/>
<dbReference type="CDD" id="cd14726">
    <property type="entry name" value="TraB_PrgY-like"/>
    <property type="match status" value="1"/>
</dbReference>
<sequence>MGAGPHSTADWEHASFDSWQEFFDQTRGSLFESPRHLEELPLPEETKRFVRVLKSPHKGSLVYLIGTAHVSKASMEDVRLLIEAVKPDVVAVELDPEGLKLMECDLMAAAGEVSLHTTWEALSVVQRSYAGHFEKLWSAYQPHIESQALGIPYGCDARSAIEAARQIGARIEPIDQSIATITSLLEELDHARIHERAKTTLSGIVRIPQSTALMLQLLIKNPFEKSDGDAQREAAAFGRIVAAFLSGKPAPLDDVAVFQSLKNKALEATRLECVKGELCPAFDETEGPNVYSALLHERDRLMGLKLAALAKRRRKKVVAVVGAAHVPGITTRFVQYTAGHCNPFDGVWENLDIENETRLDKERKERELIVHEVDRQIAWEDSEVPGLFDPDMLRGFLFAAAAGAGAFAWFNWPVTTAELITGGFTAHGLLTLGLAAFTAKWAQFGEYLEAASMELRRKPSLDYL</sequence>
<dbReference type="EMBL" id="DF236960">
    <property type="protein sequence ID" value="GAQ78317.1"/>
    <property type="molecule type" value="Genomic_DNA"/>
</dbReference>
<dbReference type="OrthoDB" id="48306at2759"/>
<dbReference type="PANTHER" id="PTHR21530:SF0">
    <property type="entry name" value="TRAB FAMILY PROTEIN"/>
    <property type="match status" value="1"/>
</dbReference>